<proteinExistence type="predicted"/>
<reference evidence="3 4" key="1">
    <citation type="submission" date="2021-08" db="EMBL/GenBank/DDBJ databases">
        <title>Genomic Architecture of Streptomyces flavotricini NGL1 and Streptomyces erythrochromogenes HMS4 With Differential Plant Beneficial attributes and laccase production capabilities.</title>
        <authorList>
            <person name="Salwan R."/>
            <person name="Kaur R."/>
            <person name="Sharma V."/>
        </authorList>
    </citation>
    <scope>NUCLEOTIDE SEQUENCE [LARGE SCALE GENOMIC DNA]</scope>
    <source>
        <strain evidence="3 4">NGL1</strain>
    </source>
</reference>
<feature type="region of interest" description="Disordered" evidence="1">
    <location>
        <begin position="1"/>
        <end position="41"/>
    </location>
</feature>
<dbReference type="PANTHER" id="PTHR43591">
    <property type="entry name" value="METHYLTRANSFERASE"/>
    <property type="match status" value="1"/>
</dbReference>
<feature type="compositionally biased region" description="Gly residues" evidence="1">
    <location>
        <begin position="17"/>
        <end position="32"/>
    </location>
</feature>
<keyword evidence="4" id="KW-1185">Reference proteome</keyword>
<name>A0ABS8E267_9ACTN</name>
<dbReference type="CDD" id="cd02440">
    <property type="entry name" value="AdoMet_MTases"/>
    <property type="match status" value="1"/>
</dbReference>
<dbReference type="PANTHER" id="PTHR43591:SF24">
    <property type="entry name" value="2-METHOXY-6-POLYPRENYL-1,4-BENZOQUINOL METHYLASE, MITOCHONDRIAL"/>
    <property type="match status" value="1"/>
</dbReference>
<evidence type="ECO:0000313" key="4">
    <source>
        <dbReference type="Proteomes" id="UP001520654"/>
    </source>
</evidence>
<dbReference type="GO" id="GO:0032259">
    <property type="term" value="P:methylation"/>
    <property type="evidence" value="ECO:0007669"/>
    <property type="project" value="UniProtKB-KW"/>
</dbReference>
<gene>
    <name evidence="3" type="ORF">K7B10_06155</name>
</gene>
<comment type="caution">
    <text evidence="3">The sequence shown here is derived from an EMBL/GenBank/DDBJ whole genome shotgun (WGS) entry which is preliminary data.</text>
</comment>
<keyword evidence="3" id="KW-0808">Transferase</keyword>
<dbReference type="InterPro" id="IPR029063">
    <property type="entry name" value="SAM-dependent_MTases_sf"/>
</dbReference>
<dbReference type="SUPFAM" id="SSF53335">
    <property type="entry name" value="S-adenosyl-L-methionine-dependent methyltransferases"/>
    <property type="match status" value="1"/>
</dbReference>
<dbReference type="InterPro" id="IPR013216">
    <property type="entry name" value="Methyltransf_11"/>
</dbReference>
<evidence type="ECO:0000313" key="3">
    <source>
        <dbReference type="EMBL" id="MCC0094379.1"/>
    </source>
</evidence>
<protein>
    <submittedName>
        <fullName evidence="3">Methyltransferase domain-containing protein</fullName>
    </submittedName>
</protein>
<dbReference type="Gene3D" id="3.40.50.150">
    <property type="entry name" value="Vaccinia Virus protein VP39"/>
    <property type="match status" value="1"/>
</dbReference>
<organism evidence="3 4">
    <name type="scientific">Streptomyces flavotricini</name>
    <dbReference type="NCBI Taxonomy" id="66888"/>
    <lineage>
        <taxon>Bacteria</taxon>
        <taxon>Bacillati</taxon>
        <taxon>Actinomycetota</taxon>
        <taxon>Actinomycetes</taxon>
        <taxon>Kitasatosporales</taxon>
        <taxon>Streptomycetaceae</taxon>
        <taxon>Streptomyces</taxon>
    </lineage>
</organism>
<feature type="domain" description="Methyltransferase type 11" evidence="2">
    <location>
        <begin position="110"/>
        <end position="210"/>
    </location>
</feature>
<evidence type="ECO:0000259" key="2">
    <source>
        <dbReference type="Pfam" id="PF08241"/>
    </source>
</evidence>
<sequence length="309" mass="33070">MGGRVLCRGGSPRATLGGSGRGAPSRGGGGAVSGTPAEQPAPVVRPEVWETYGPADLSAVPVFAGGFINFGYWQAVDLEQPLSQRDRIRSEQDLYRHVLDAVGPAGARAVEIGCGLGLGCALALEEYAPREMTGVDIHPQQLRRAREANSHLLEAQPPRLRFVLGAAEGLPLGDAEFDCLYSVEAAQHFPDLPAFAREAARVLRPGGRVAVASFFSVEGAPAPAERLAGLLDSFASGLDIARPVSRLAEALTDAGFADVRITSIGPQVWPGWDRWLARLWAPGTWPRNFLAAWEQLILDYYLVTATRRP</sequence>
<dbReference type="Proteomes" id="UP001520654">
    <property type="component" value="Unassembled WGS sequence"/>
</dbReference>
<evidence type="ECO:0000256" key="1">
    <source>
        <dbReference type="SAM" id="MobiDB-lite"/>
    </source>
</evidence>
<dbReference type="Pfam" id="PF08241">
    <property type="entry name" value="Methyltransf_11"/>
    <property type="match status" value="1"/>
</dbReference>
<accession>A0ABS8E267</accession>
<dbReference type="GO" id="GO:0008168">
    <property type="term" value="F:methyltransferase activity"/>
    <property type="evidence" value="ECO:0007669"/>
    <property type="project" value="UniProtKB-KW"/>
</dbReference>
<keyword evidence="3" id="KW-0489">Methyltransferase</keyword>
<dbReference type="EMBL" id="JAINUL010000001">
    <property type="protein sequence ID" value="MCC0094379.1"/>
    <property type="molecule type" value="Genomic_DNA"/>
</dbReference>